<dbReference type="PROSITE" id="PS00018">
    <property type="entry name" value="EF_HAND_1"/>
    <property type="match status" value="1"/>
</dbReference>
<feature type="region of interest" description="Disordered" evidence="1">
    <location>
        <begin position="109"/>
        <end position="155"/>
    </location>
</feature>
<dbReference type="InterPro" id="IPR011992">
    <property type="entry name" value="EF-hand-dom_pair"/>
</dbReference>
<protein>
    <recommendedName>
        <fullName evidence="3">EF-hand domain-containing protein</fullName>
    </recommendedName>
</protein>
<evidence type="ECO:0000313" key="5">
    <source>
        <dbReference type="Proteomes" id="UP001501337"/>
    </source>
</evidence>
<dbReference type="InterPro" id="IPR018247">
    <property type="entry name" value="EF_Hand_1_Ca_BS"/>
</dbReference>
<dbReference type="InterPro" id="IPR002048">
    <property type="entry name" value="EF_hand_dom"/>
</dbReference>
<evidence type="ECO:0000259" key="3">
    <source>
        <dbReference type="Pfam" id="PF13202"/>
    </source>
</evidence>
<feature type="compositionally biased region" description="Polar residues" evidence="1">
    <location>
        <begin position="56"/>
        <end position="65"/>
    </location>
</feature>
<keyword evidence="5" id="KW-1185">Reference proteome</keyword>
<organism evidence="4 5">
    <name type="scientific">Allohahella marinimesophila</name>
    <dbReference type="NCBI Taxonomy" id="1054972"/>
    <lineage>
        <taxon>Bacteria</taxon>
        <taxon>Pseudomonadati</taxon>
        <taxon>Pseudomonadota</taxon>
        <taxon>Gammaproteobacteria</taxon>
        <taxon>Oceanospirillales</taxon>
        <taxon>Hahellaceae</taxon>
        <taxon>Allohahella</taxon>
    </lineage>
</organism>
<proteinExistence type="predicted"/>
<gene>
    <name evidence="4" type="ORF">GCM10022278_38390</name>
</gene>
<name>A0ABP7Q8M5_9GAMM</name>
<feature type="domain" description="EF-hand" evidence="3">
    <location>
        <begin position="103"/>
        <end position="119"/>
    </location>
</feature>
<feature type="signal peptide" evidence="2">
    <location>
        <begin position="1"/>
        <end position="25"/>
    </location>
</feature>
<feature type="compositionally biased region" description="Low complexity" evidence="1">
    <location>
        <begin position="27"/>
        <end position="55"/>
    </location>
</feature>
<feature type="domain" description="EF-hand" evidence="3">
    <location>
        <begin position="73"/>
        <end position="86"/>
    </location>
</feature>
<evidence type="ECO:0000256" key="2">
    <source>
        <dbReference type="SAM" id="SignalP"/>
    </source>
</evidence>
<dbReference type="EMBL" id="BAABBO010000022">
    <property type="protein sequence ID" value="GAA3978028.1"/>
    <property type="molecule type" value="Genomic_DNA"/>
</dbReference>
<evidence type="ECO:0000313" key="4">
    <source>
        <dbReference type="EMBL" id="GAA3978028.1"/>
    </source>
</evidence>
<feature type="chain" id="PRO_5045243516" description="EF-hand domain-containing protein" evidence="2">
    <location>
        <begin position="26"/>
        <end position="155"/>
    </location>
</feature>
<keyword evidence="2" id="KW-0732">Signal</keyword>
<dbReference type="SUPFAM" id="SSF47473">
    <property type="entry name" value="EF-hand"/>
    <property type="match status" value="1"/>
</dbReference>
<dbReference type="Gene3D" id="1.10.238.10">
    <property type="entry name" value="EF-hand"/>
    <property type="match status" value="1"/>
</dbReference>
<feature type="compositionally biased region" description="Polar residues" evidence="1">
    <location>
        <begin position="144"/>
        <end position="155"/>
    </location>
</feature>
<sequence>MNKVTSASILSAAVFALGISGPVAADTTQQPAATQGTTGTTGQTTGSDSMDTTQSPSGANTSGQSAAADLPEFNQLDQNGDGFIEESDVQDAGDSSQVVYRNFDVIDVDRDGQISEQEYSIIKPEATASGQEDRTDSMGVEPTNEGQTLDETYQP</sequence>
<comment type="caution">
    <text evidence="4">The sequence shown here is derived from an EMBL/GenBank/DDBJ whole genome shotgun (WGS) entry which is preliminary data.</text>
</comment>
<dbReference type="Pfam" id="PF13202">
    <property type="entry name" value="EF-hand_5"/>
    <property type="match status" value="2"/>
</dbReference>
<accession>A0ABP7Q8M5</accession>
<evidence type="ECO:0000256" key="1">
    <source>
        <dbReference type="SAM" id="MobiDB-lite"/>
    </source>
</evidence>
<reference evidence="5" key="1">
    <citation type="journal article" date="2019" name="Int. J. Syst. Evol. Microbiol.">
        <title>The Global Catalogue of Microorganisms (GCM) 10K type strain sequencing project: providing services to taxonomists for standard genome sequencing and annotation.</title>
        <authorList>
            <consortium name="The Broad Institute Genomics Platform"/>
            <consortium name="The Broad Institute Genome Sequencing Center for Infectious Disease"/>
            <person name="Wu L."/>
            <person name="Ma J."/>
        </authorList>
    </citation>
    <scope>NUCLEOTIDE SEQUENCE [LARGE SCALE GENOMIC DNA]</scope>
    <source>
        <strain evidence="5">JCM 17555</strain>
    </source>
</reference>
<feature type="region of interest" description="Disordered" evidence="1">
    <location>
        <begin position="27"/>
        <end position="96"/>
    </location>
</feature>
<dbReference type="RefSeq" id="WP_344809449.1">
    <property type="nucleotide sequence ID" value="NZ_BAABBO010000022.1"/>
</dbReference>
<dbReference type="Proteomes" id="UP001501337">
    <property type="component" value="Unassembled WGS sequence"/>
</dbReference>